<sequence>MSSNRTPTPEGMGEKLTSEHQTGHPEGHPTWRFTYCDPTSENVGSKMLASTMQFSTDGQNPHTHQQNLPASVKA</sequence>
<reference evidence="2" key="1">
    <citation type="journal article" date="2014" name="Int. J. Syst. Evol. Microbiol.">
        <title>Complete genome sequence of Corynebacterium casei LMG S-19264T (=DSM 44701T), isolated from a smear-ripened cheese.</title>
        <authorList>
            <consortium name="US DOE Joint Genome Institute (JGI-PGF)"/>
            <person name="Walter F."/>
            <person name="Albersmeier A."/>
            <person name="Kalinowski J."/>
            <person name="Ruckert C."/>
        </authorList>
    </citation>
    <scope>NUCLEOTIDE SEQUENCE</scope>
    <source>
        <strain evidence="2">CGMCC 1.8984</strain>
    </source>
</reference>
<gene>
    <name evidence="2" type="ORF">GCM10011372_36250</name>
</gene>
<dbReference type="EMBL" id="BMMD01000048">
    <property type="protein sequence ID" value="GGJ94664.1"/>
    <property type="molecule type" value="Genomic_DNA"/>
</dbReference>
<evidence type="ECO:0000313" key="3">
    <source>
        <dbReference type="Proteomes" id="UP000636956"/>
    </source>
</evidence>
<feature type="region of interest" description="Disordered" evidence="1">
    <location>
        <begin position="1"/>
        <end position="36"/>
    </location>
</feature>
<dbReference type="AlphaFoldDB" id="A0A917PW63"/>
<feature type="compositionally biased region" description="Basic and acidic residues" evidence="1">
    <location>
        <begin position="12"/>
        <end position="29"/>
    </location>
</feature>
<feature type="region of interest" description="Disordered" evidence="1">
    <location>
        <begin position="53"/>
        <end position="74"/>
    </location>
</feature>
<keyword evidence="3" id="KW-1185">Reference proteome</keyword>
<evidence type="ECO:0000313" key="2">
    <source>
        <dbReference type="EMBL" id="GGJ94664.1"/>
    </source>
</evidence>
<organism evidence="2 3">
    <name type="scientific">Agromyces bauzanensis</name>
    <dbReference type="NCBI Taxonomy" id="1308924"/>
    <lineage>
        <taxon>Bacteria</taxon>
        <taxon>Bacillati</taxon>
        <taxon>Actinomycetota</taxon>
        <taxon>Actinomycetes</taxon>
        <taxon>Micrococcales</taxon>
        <taxon>Microbacteriaceae</taxon>
        <taxon>Agromyces</taxon>
    </lineage>
</organism>
<reference evidence="2" key="2">
    <citation type="submission" date="2020-09" db="EMBL/GenBank/DDBJ databases">
        <authorList>
            <person name="Sun Q."/>
            <person name="Zhou Y."/>
        </authorList>
    </citation>
    <scope>NUCLEOTIDE SEQUENCE</scope>
    <source>
        <strain evidence="2">CGMCC 1.8984</strain>
    </source>
</reference>
<protein>
    <submittedName>
        <fullName evidence="2">Uncharacterized protein</fullName>
    </submittedName>
</protein>
<name>A0A917PW63_9MICO</name>
<proteinExistence type="predicted"/>
<comment type="caution">
    <text evidence="2">The sequence shown here is derived from an EMBL/GenBank/DDBJ whole genome shotgun (WGS) entry which is preliminary data.</text>
</comment>
<accession>A0A917PW63</accession>
<evidence type="ECO:0000256" key="1">
    <source>
        <dbReference type="SAM" id="MobiDB-lite"/>
    </source>
</evidence>
<dbReference type="Proteomes" id="UP000636956">
    <property type="component" value="Unassembled WGS sequence"/>
</dbReference>